<proteinExistence type="predicted"/>
<reference evidence="1" key="1">
    <citation type="journal article" date="2019" name="bioRxiv">
        <title>The Genome of the Zebra Mussel, Dreissena polymorpha: A Resource for Invasive Species Research.</title>
        <authorList>
            <person name="McCartney M.A."/>
            <person name="Auch B."/>
            <person name="Kono T."/>
            <person name="Mallez S."/>
            <person name="Zhang Y."/>
            <person name="Obille A."/>
            <person name="Becker A."/>
            <person name="Abrahante J.E."/>
            <person name="Garbe J."/>
            <person name="Badalamenti J.P."/>
            <person name="Herman A."/>
            <person name="Mangelson H."/>
            <person name="Liachko I."/>
            <person name="Sullivan S."/>
            <person name="Sone E.D."/>
            <person name="Koren S."/>
            <person name="Silverstein K.A.T."/>
            <person name="Beckman K.B."/>
            <person name="Gohl D.M."/>
        </authorList>
    </citation>
    <scope>NUCLEOTIDE SEQUENCE</scope>
    <source>
        <strain evidence="1">Duluth1</strain>
        <tissue evidence="1">Whole animal</tissue>
    </source>
</reference>
<accession>A0A9D4LD06</accession>
<evidence type="ECO:0000313" key="2">
    <source>
        <dbReference type="Proteomes" id="UP000828390"/>
    </source>
</evidence>
<dbReference type="AlphaFoldDB" id="A0A9D4LD06"/>
<protein>
    <submittedName>
        <fullName evidence="1">Uncharacterized protein</fullName>
    </submittedName>
</protein>
<sequence>MEKLQNPTVVGGLCGRPTLVGRQLTTRRVQGASCRDCGRTTVWSDDCGRGSRYF</sequence>
<dbReference type="Proteomes" id="UP000828390">
    <property type="component" value="Unassembled WGS sequence"/>
</dbReference>
<dbReference type="EMBL" id="JAIWYP010000003">
    <property type="protein sequence ID" value="KAH3855559.1"/>
    <property type="molecule type" value="Genomic_DNA"/>
</dbReference>
<reference evidence="1" key="2">
    <citation type="submission" date="2020-11" db="EMBL/GenBank/DDBJ databases">
        <authorList>
            <person name="McCartney M.A."/>
            <person name="Auch B."/>
            <person name="Kono T."/>
            <person name="Mallez S."/>
            <person name="Becker A."/>
            <person name="Gohl D.M."/>
            <person name="Silverstein K.A.T."/>
            <person name="Koren S."/>
            <person name="Bechman K.B."/>
            <person name="Herman A."/>
            <person name="Abrahante J.E."/>
            <person name="Garbe J."/>
        </authorList>
    </citation>
    <scope>NUCLEOTIDE SEQUENCE</scope>
    <source>
        <strain evidence="1">Duluth1</strain>
        <tissue evidence="1">Whole animal</tissue>
    </source>
</reference>
<gene>
    <name evidence="1" type="ORF">DPMN_098127</name>
</gene>
<keyword evidence="2" id="KW-1185">Reference proteome</keyword>
<organism evidence="1 2">
    <name type="scientific">Dreissena polymorpha</name>
    <name type="common">Zebra mussel</name>
    <name type="synonym">Mytilus polymorpha</name>
    <dbReference type="NCBI Taxonomy" id="45954"/>
    <lineage>
        <taxon>Eukaryota</taxon>
        <taxon>Metazoa</taxon>
        <taxon>Spiralia</taxon>
        <taxon>Lophotrochozoa</taxon>
        <taxon>Mollusca</taxon>
        <taxon>Bivalvia</taxon>
        <taxon>Autobranchia</taxon>
        <taxon>Heteroconchia</taxon>
        <taxon>Euheterodonta</taxon>
        <taxon>Imparidentia</taxon>
        <taxon>Neoheterodontei</taxon>
        <taxon>Myida</taxon>
        <taxon>Dreissenoidea</taxon>
        <taxon>Dreissenidae</taxon>
        <taxon>Dreissena</taxon>
    </lineage>
</organism>
<evidence type="ECO:0000313" key="1">
    <source>
        <dbReference type="EMBL" id="KAH3855559.1"/>
    </source>
</evidence>
<name>A0A9D4LD06_DREPO</name>
<comment type="caution">
    <text evidence="1">The sequence shown here is derived from an EMBL/GenBank/DDBJ whole genome shotgun (WGS) entry which is preliminary data.</text>
</comment>